<dbReference type="PANTHER" id="PTHR48099:SF5">
    <property type="entry name" value="C-1-TETRAHYDROFOLATE SYNTHASE, CYTOPLASMIC"/>
    <property type="match status" value="1"/>
</dbReference>
<dbReference type="Proteomes" id="UP000005359">
    <property type="component" value="Unassembled WGS sequence"/>
</dbReference>
<dbReference type="CDD" id="cd01080">
    <property type="entry name" value="NAD_bind_m-THF_DH_Cyclohyd"/>
    <property type="match status" value="1"/>
</dbReference>
<dbReference type="EC" id="3.5.4.9" evidence="12"/>
<keyword evidence="3 12" id="KW-0554">One-carbon metabolism</keyword>
<feature type="binding site" evidence="12">
    <location>
        <position position="238"/>
    </location>
    <ligand>
        <name>NADP(+)</name>
        <dbReference type="ChEBI" id="CHEBI:58349"/>
    </ligand>
</feature>
<keyword evidence="8 12" id="KW-0560">Oxidoreductase</keyword>
<dbReference type="PaxDb" id="411461-DORFOR_02221"/>
<evidence type="ECO:0000256" key="11">
    <source>
        <dbReference type="ARBA" id="ARBA00023268"/>
    </source>
</evidence>
<dbReference type="InterPro" id="IPR036291">
    <property type="entry name" value="NAD(P)-bd_dom_sf"/>
</dbReference>
<keyword evidence="9 12" id="KW-0368">Histidine biosynthesis</keyword>
<evidence type="ECO:0000259" key="14">
    <source>
        <dbReference type="Pfam" id="PF02882"/>
    </source>
</evidence>
<comment type="caution">
    <text evidence="12">Lacks conserved residue(s) required for the propagation of feature annotation.</text>
</comment>
<reference evidence="15 16" key="2">
    <citation type="submission" date="2007-10" db="EMBL/GenBank/DDBJ databases">
        <authorList>
            <person name="Fulton L."/>
            <person name="Clifton S."/>
            <person name="Fulton B."/>
            <person name="Xu J."/>
            <person name="Minx P."/>
            <person name="Pepin K.H."/>
            <person name="Johnson M."/>
            <person name="Thiruvilangam P."/>
            <person name="Bhonagiri V."/>
            <person name="Nash W.E."/>
            <person name="Wang C."/>
            <person name="Mardis E.R."/>
            <person name="Wilson R.K."/>
        </authorList>
    </citation>
    <scope>NUCLEOTIDE SEQUENCE [LARGE SCALE GENOMIC DNA]</scope>
    <source>
        <strain evidence="15 16">ATCC 27755</strain>
    </source>
</reference>
<dbReference type="InterPro" id="IPR000672">
    <property type="entry name" value="THF_DH/CycHdrlase"/>
</dbReference>
<keyword evidence="10 12" id="KW-0486">Methionine biosynthesis</keyword>
<keyword evidence="4 12" id="KW-0028">Amino-acid biosynthesis</keyword>
<dbReference type="Gene3D" id="3.40.50.10860">
    <property type="entry name" value="Leucine Dehydrogenase, chain A, domain 1"/>
    <property type="match status" value="1"/>
</dbReference>
<dbReference type="GO" id="GO:0004477">
    <property type="term" value="F:methenyltetrahydrofolate cyclohydrolase activity"/>
    <property type="evidence" value="ECO:0007669"/>
    <property type="project" value="UniProtKB-UniRule"/>
</dbReference>
<sequence>MKKENRKMAQILLGKEVTASLNEEIEEKVKTLKEHQVMPKLGIIRIGEKQDDIAYERNAVKRCEKLSVAYEKFLLPEDVTEEIVIDTIQKLNKAEDIHGVLVFRPLPSHLDEEKILNTLAVEKDVDGITNLSMAGIFAGKEMGYAPCTASACIRILDHYGIDCTGKKAVIVGRSLVVGKPVSMMLLKKNATITVCHTKTKNIKQEVQAADIVVAAAGSAGFIKKEHLRTGQVVIDVGINVNEEGNLCGDVAFDEAEPIVDAITPVPGGVGGVTTSILVEHVVNAALLKMEASEK</sequence>
<protein>
    <recommendedName>
        <fullName evidence="12">Bifunctional protein FolD</fullName>
    </recommendedName>
    <domain>
        <recommendedName>
            <fullName evidence="12">Methylenetetrahydrofolate dehydrogenase</fullName>
            <ecNumber evidence="12">1.5.1.5</ecNumber>
        </recommendedName>
    </domain>
    <domain>
        <recommendedName>
            <fullName evidence="12">Methenyltetrahydrofolate cyclohydrolase</fullName>
            <ecNumber evidence="12">3.5.4.9</ecNumber>
        </recommendedName>
    </domain>
</protein>
<feature type="binding site" evidence="12">
    <location>
        <begin position="172"/>
        <end position="174"/>
    </location>
    <ligand>
        <name>NADP(+)</name>
        <dbReference type="ChEBI" id="CHEBI:58349"/>
    </ligand>
</feature>
<dbReference type="GO" id="GO:0009086">
    <property type="term" value="P:methionine biosynthetic process"/>
    <property type="evidence" value="ECO:0007669"/>
    <property type="project" value="UniProtKB-KW"/>
</dbReference>
<evidence type="ECO:0000313" key="15">
    <source>
        <dbReference type="EMBL" id="EDR45620.1"/>
    </source>
</evidence>
<feature type="domain" description="Tetrahydrofolate dehydrogenase/cyclohydrolase NAD(P)-binding" evidence="14">
    <location>
        <begin position="146"/>
        <end position="286"/>
    </location>
</feature>
<keyword evidence="5 12" id="KW-0658">Purine biosynthesis</keyword>
<comment type="catalytic activity">
    <reaction evidence="12">
        <text>(6R)-5,10-methylene-5,6,7,8-tetrahydrofolate + NADP(+) = (6R)-5,10-methenyltetrahydrofolate + NADPH</text>
        <dbReference type="Rhea" id="RHEA:22812"/>
        <dbReference type="ChEBI" id="CHEBI:15636"/>
        <dbReference type="ChEBI" id="CHEBI:57455"/>
        <dbReference type="ChEBI" id="CHEBI:57783"/>
        <dbReference type="ChEBI" id="CHEBI:58349"/>
        <dbReference type="EC" id="1.5.1.5"/>
    </reaction>
</comment>
<dbReference type="InterPro" id="IPR020630">
    <property type="entry name" value="THF_DH/CycHdrlase_cat_dom"/>
</dbReference>
<dbReference type="SUPFAM" id="SSF53223">
    <property type="entry name" value="Aminoacid dehydrogenase-like, N-terminal domain"/>
    <property type="match status" value="1"/>
</dbReference>
<dbReference type="eggNOG" id="COG0190">
    <property type="taxonomic scope" value="Bacteria"/>
</dbReference>
<dbReference type="AlphaFoldDB" id="B0G7G6"/>
<evidence type="ECO:0000256" key="7">
    <source>
        <dbReference type="ARBA" id="ARBA00022857"/>
    </source>
</evidence>
<dbReference type="HAMAP" id="MF_01576">
    <property type="entry name" value="THF_DHG_CYH"/>
    <property type="match status" value="1"/>
</dbReference>
<comment type="subunit">
    <text evidence="2 12">Homodimer.</text>
</comment>
<dbReference type="GO" id="GO:0004488">
    <property type="term" value="F:methylenetetrahydrofolate dehydrogenase (NADP+) activity"/>
    <property type="evidence" value="ECO:0007669"/>
    <property type="project" value="UniProtKB-UniRule"/>
</dbReference>
<evidence type="ECO:0000256" key="4">
    <source>
        <dbReference type="ARBA" id="ARBA00022605"/>
    </source>
</evidence>
<dbReference type="SUPFAM" id="SSF51735">
    <property type="entry name" value="NAD(P)-binding Rossmann-fold domains"/>
    <property type="match status" value="1"/>
</dbReference>
<dbReference type="GO" id="GO:0000105">
    <property type="term" value="P:L-histidine biosynthetic process"/>
    <property type="evidence" value="ECO:0007669"/>
    <property type="project" value="UniProtKB-KW"/>
</dbReference>
<dbReference type="UniPathway" id="UPA00193"/>
<dbReference type="GO" id="GO:0006164">
    <property type="term" value="P:purine nucleotide biosynthetic process"/>
    <property type="evidence" value="ECO:0007669"/>
    <property type="project" value="UniProtKB-KW"/>
</dbReference>
<organism evidence="15 16">
    <name type="scientific">Dorea formicigenerans ATCC 27755</name>
    <dbReference type="NCBI Taxonomy" id="411461"/>
    <lineage>
        <taxon>Bacteria</taxon>
        <taxon>Bacillati</taxon>
        <taxon>Bacillota</taxon>
        <taxon>Clostridia</taxon>
        <taxon>Lachnospirales</taxon>
        <taxon>Lachnospiraceae</taxon>
        <taxon>Dorea</taxon>
    </lineage>
</organism>
<dbReference type="FunFam" id="3.40.50.720:FF:000094">
    <property type="entry name" value="Bifunctional protein FolD"/>
    <property type="match status" value="1"/>
</dbReference>
<name>B0G7G6_9FIRM</name>
<comment type="pathway">
    <text evidence="1 12">One-carbon metabolism; tetrahydrofolate interconversion.</text>
</comment>
<comment type="catalytic activity">
    <reaction evidence="12">
        <text>(6R)-5,10-methenyltetrahydrofolate + H2O = (6R)-10-formyltetrahydrofolate + H(+)</text>
        <dbReference type="Rhea" id="RHEA:23700"/>
        <dbReference type="ChEBI" id="CHEBI:15377"/>
        <dbReference type="ChEBI" id="CHEBI:15378"/>
        <dbReference type="ChEBI" id="CHEBI:57455"/>
        <dbReference type="ChEBI" id="CHEBI:195366"/>
        <dbReference type="EC" id="3.5.4.9"/>
    </reaction>
</comment>
<dbReference type="Pfam" id="PF00763">
    <property type="entry name" value="THF_DHG_CYH"/>
    <property type="match status" value="1"/>
</dbReference>
<evidence type="ECO:0000256" key="5">
    <source>
        <dbReference type="ARBA" id="ARBA00022755"/>
    </source>
</evidence>
<evidence type="ECO:0000256" key="3">
    <source>
        <dbReference type="ARBA" id="ARBA00022563"/>
    </source>
</evidence>
<dbReference type="FunFam" id="3.40.50.10860:FF:000005">
    <property type="entry name" value="C-1-tetrahydrofolate synthase, cytoplasmic, putative"/>
    <property type="match status" value="1"/>
</dbReference>
<keyword evidence="11 12" id="KW-0511">Multifunctional enzyme</keyword>
<dbReference type="GO" id="GO:0005829">
    <property type="term" value="C:cytosol"/>
    <property type="evidence" value="ECO:0007669"/>
    <property type="project" value="TreeGrafter"/>
</dbReference>
<accession>B0G7G6</accession>
<evidence type="ECO:0000256" key="1">
    <source>
        <dbReference type="ARBA" id="ARBA00004777"/>
    </source>
</evidence>
<evidence type="ECO:0000256" key="6">
    <source>
        <dbReference type="ARBA" id="ARBA00022801"/>
    </source>
</evidence>
<feature type="domain" description="Tetrahydrofolate dehydrogenase/cyclohydrolase catalytic" evidence="13">
    <location>
        <begin position="13"/>
        <end position="126"/>
    </location>
</feature>
<dbReference type="InterPro" id="IPR020631">
    <property type="entry name" value="THF_DH/CycHdrlase_NAD-bd_dom"/>
</dbReference>
<dbReference type="PRINTS" id="PR00085">
    <property type="entry name" value="THFDHDRGNASE"/>
</dbReference>
<keyword evidence="7 12" id="KW-0521">NADP</keyword>
<evidence type="ECO:0000256" key="8">
    <source>
        <dbReference type="ARBA" id="ARBA00023002"/>
    </source>
</evidence>
<reference evidence="15 16" key="1">
    <citation type="submission" date="2007-10" db="EMBL/GenBank/DDBJ databases">
        <title>Draft genome sequence of Dorea formicigenerans(ATCC 27755).</title>
        <authorList>
            <person name="Sudarsanam P."/>
            <person name="Ley R."/>
            <person name="Guruge J."/>
            <person name="Turnbaugh P.J."/>
            <person name="Mahowald M."/>
            <person name="Liep D."/>
            <person name="Gordon J."/>
        </authorList>
    </citation>
    <scope>NUCLEOTIDE SEQUENCE [LARGE SCALE GENOMIC DNA]</scope>
    <source>
        <strain evidence="15 16">ATCC 27755</strain>
    </source>
</reference>
<proteinExistence type="inferred from homology"/>
<dbReference type="Gene3D" id="3.40.50.720">
    <property type="entry name" value="NAD(P)-binding Rossmann-like Domain"/>
    <property type="match status" value="1"/>
</dbReference>
<dbReference type="EMBL" id="AAXA02000015">
    <property type="protein sequence ID" value="EDR45620.1"/>
    <property type="molecule type" value="Genomic_DNA"/>
</dbReference>
<evidence type="ECO:0000259" key="13">
    <source>
        <dbReference type="Pfam" id="PF00763"/>
    </source>
</evidence>
<dbReference type="EC" id="1.5.1.5" evidence="12"/>
<dbReference type="InterPro" id="IPR046346">
    <property type="entry name" value="Aminoacid_DH-like_N_sf"/>
</dbReference>
<dbReference type="GO" id="GO:0035999">
    <property type="term" value="P:tetrahydrofolate interconversion"/>
    <property type="evidence" value="ECO:0007669"/>
    <property type="project" value="UniProtKB-UniRule"/>
</dbReference>
<comment type="caution">
    <text evidence="15">The sequence shown here is derived from an EMBL/GenBank/DDBJ whole genome shotgun (WGS) entry which is preliminary data.</text>
</comment>
<dbReference type="STRING" id="411461.DORFOR_02221"/>
<keyword evidence="6 12" id="KW-0378">Hydrolase</keyword>
<comment type="similarity">
    <text evidence="12">Belongs to the tetrahydrofolate dehydrogenase/cyclohydrolase family.</text>
</comment>
<evidence type="ECO:0000256" key="2">
    <source>
        <dbReference type="ARBA" id="ARBA00011738"/>
    </source>
</evidence>
<dbReference type="PANTHER" id="PTHR48099">
    <property type="entry name" value="C-1-TETRAHYDROFOLATE SYNTHASE, CYTOPLASMIC-RELATED"/>
    <property type="match status" value="1"/>
</dbReference>
<gene>
    <name evidence="12 15" type="primary">folD</name>
    <name evidence="15" type="ORF">DORFOR_02221</name>
</gene>
<comment type="function">
    <text evidence="12">Catalyzes the oxidation of 5,10-methylenetetrahydrofolate to 5,10-methenyltetrahydrofolate and then the hydrolysis of 5,10-methenyltetrahydrofolate to 10-formyltetrahydrofolate.</text>
</comment>
<dbReference type="Pfam" id="PF02882">
    <property type="entry name" value="THF_DHG_CYH_C"/>
    <property type="match status" value="1"/>
</dbReference>
<evidence type="ECO:0000256" key="12">
    <source>
        <dbReference type="HAMAP-Rule" id="MF_01576"/>
    </source>
</evidence>
<evidence type="ECO:0000256" key="10">
    <source>
        <dbReference type="ARBA" id="ARBA00023167"/>
    </source>
</evidence>
<evidence type="ECO:0000313" key="16">
    <source>
        <dbReference type="Proteomes" id="UP000005359"/>
    </source>
</evidence>
<evidence type="ECO:0000256" key="9">
    <source>
        <dbReference type="ARBA" id="ARBA00023102"/>
    </source>
</evidence>